<dbReference type="InterPro" id="IPR000073">
    <property type="entry name" value="AB_hydrolase_1"/>
</dbReference>
<keyword evidence="3" id="KW-1185">Reference proteome</keyword>
<dbReference type="Pfam" id="PF00561">
    <property type="entry name" value="Abhydrolase_1"/>
    <property type="match status" value="1"/>
</dbReference>
<dbReference type="SUPFAM" id="SSF53474">
    <property type="entry name" value="alpha/beta-Hydrolases"/>
    <property type="match status" value="1"/>
</dbReference>
<reference evidence="2 3" key="1">
    <citation type="submission" date="2017-07" db="EMBL/GenBank/DDBJ databases">
        <title>Paenibacillus herberti R33 genome sequencing and assembly.</title>
        <authorList>
            <person name="Su W."/>
        </authorList>
    </citation>
    <scope>NUCLEOTIDE SEQUENCE [LARGE SCALE GENOMIC DNA]</scope>
    <source>
        <strain evidence="2 3">R33</strain>
    </source>
</reference>
<feature type="domain" description="AB hydrolase-1" evidence="1">
    <location>
        <begin position="24"/>
        <end position="115"/>
    </location>
</feature>
<sequence length="255" mass="28811">MLPVNGSLHEHQHLTFVLVRGSWAEAGYLREIAAALQRQGHDVHLPEYPSHETDSNSSITHEEITDAIAGYILAWNLQDVVLVGHSFGGSIVQTTAQLIPDRIKRLVFMNAFVLLDGESVADQLPPIIYEAFNELRQESGDDTIMLPYDLYRDIFVNLASGTLARHLYSRLRPEPAGPLFESLDLKLFYTLQIPRSYLYLTTDGFLPEGEEYSWHPHMSGRLGIFRIIKVEGDHMSTVKTYPALIAHKLIEASRD</sequence>
<proteinExistence type="predicted"/>
<protein>
    <submittedName>
        <fullName evidence="2">Alpha/beta hydrolase</fullName>
    </submittedName>
</protein>
<dbReference type="OrthoDB" id="9112061at2"/>
<gene>
    <name evidence="2" type="ORF">CGZ75_13560</name>
</gene>
<dbReference type="AlphaFoldDB" id="A0A229NVQ3"/>
<comment type="caution">
    <text evidence="2">The sequence shown here is derived from an EMBL/GenBank/DDBJ whole genome shotgun (WGS) entry which is preliminary data.</text>
</comment>
<evidence type="ECO:0000313" key="3">
    <source>
        <dbReference type="Proteomes" id="UP000215145"/>
    </source>
</evidence>
<dbReference type="GO" id="GO:0016787">
    <property type="term" value="F:hydrolase activity"/>
    <property type="evidence" value="ECO:0007669"/>
    <property type="project" value="UniProtKB-KW"/>
</dbReference>
<evidence type="ECO:0000259" key="1">
    <source>
        <dbReference type="Pfam" id="PF00561"/>
    </source>
</evidence>
<keyword evidence="2" id="KW-0378">Hydrolase</keyword>
<dbReference type="PANTHER" id="PTHR37017:SF11">
    <property type="entry name" value="ESTERASE_LIPASE_THIOESTERASE DOMAIN-CONTAINING PROTEIN"/>
    <property type="match status" value="1"/>
</dbReference>
<accession>A0A229NVQ3</accession>
<dbReference type="EMBL" id="NMUQ01000002">
    <property type="protein sequence ID" value="OXM14016.1"/>
    <property type="molecule type" value="Genomic_DNA"/>
</dbReference>
<name>A0A229NVQ3_9BACL</name>
<dbReference type="PANTHER" id="PTHR37017">
    <property type="entry name" value="AB HYDROLASE-1 DOMAIN-CONTAINING PROTEIN-RELATED"/>
    <property type="match status" value="1"/>
</dbReference>
<dbReference type="InterPro" id="IPR029058">
    <property type="entry name" value="AB_hydrolase_fold"/>
</dbReference>
<dbReference type="Gene3D" id="3.40.50.1820">
    <property type="entry name" value="alpha/beta hydrolase"/>
    <property type="match status" value="1"/>
</dbReference>
<organism evidence="2 3">
    <name type="scientific">Paenibacillus herberti</name>
    <dbReference type="NCBI Taxonomy" id="1619309"/>
    <lineage>
        <taxon>Bacteria</taxon>
        <taxon>Bacillati</taxon>
        <taxon>Bacillota</taxon>
        <taxon>Bacilli</taxon>
        <taxon>Bacillales</taxon>
        <taxon>Paenibacillaceae</taxon>
        <taxon>Paenibacillus</taxon>
    </lineage>
</organism>
<evidence type="ECO:0000313" key="2">
    <source>
        <dbReference type="EMBL" id="OXM14016.1"/>
    </source>
</evidence>
<dbReference type="InterPro" id="IPR052897">
    <property type="entry name" value="Sec-Metab_Biosynth_Hydrolase"/>
</dbReference>
<dbReference type="RefSeq" id="WP_089524839.1">
    <property type="nucleotide sequence ID" value="NZ_NMUQ01000002.1"/>
</dbReference>
<dbReference type="Proteomes" id="UP000215145">
    <property type="component" value="Unassembled WGS sequence"/>
</dbReference>